<keyword evidence="10" id="KW-0067">ATP-binding</keyword>
<evidence type="ECO:0000256" key="4">
    <source>
        <dbReference type="ARBA" id="ARBA00022475"/>
    </source>
</evidence>
<evidence type="ECO:0000256" key="12">
    <source>
        <dbReference type="ARBA" id="ARBA00023012"/>
    </source>
</evidence>
<evidence type="ECO:0000256" key="14">
    <source>
        <dbReference type="SAM" id="Phobius"/>
    </source>
</evidence>
<dbReference type="InterPro" id="IPR003594">
    <property type="entry name" value="HATPase_dom"/>
</dbReference>
<dbReference type="eggNOG" id="COG3290">
    <property type="taxonomic scope" value="Bacteria"/>
</dbReference>
<dbReference type="InterPro" id="IPR039506">
    <property type="entry name" value="SPOB_a"/>
</dbReference>
<dbReference type="Pfam" id="PF14689">
    <property type="entry name" value="SPOB_a"/>
    <property type="match status" value="1"/>
</dbReference>
<feature type="domain" description="Histidine kinase" evidence="15">
    <location>
        <begin position="416"/>
        <end position="525"/>
    </location>
</feature>
<dbReference type="GO" id="GO:0000155">
    <property type="term" value="F:phosphorelay sensor kinase activity"/>
    <property type="evidence" value="ECO:0007669"/>
    <property type="project" value="InterPro"/>
</dbReference>
<dbReference type="SUPFAM" id="SSF55785">
    <property type="entry name" value="PYP-like sensor domain (PAS domain)"/>
    <property type="match status" value="1"/>
</dbReference>
<feature type="transmembrane region" description="Helical" evidence="14">
    <location>
        <begin position="169"/>
        <end position="191"/>
    </location>
</feature>
<dbReference type="Gene3D" id="3.30.450.20">
    <property type="entry name" value="PAS domain"/>
    <property type="match status" value="2"/>
</dbReference>
<evidence type="ECO:0000313" key="16">
    <source>
        <dbReference type="EMBL" id="SDN19734.1"/>
    </source>
</evidence>
<dbReference type="Pfam" id="PF02518">
    <property type="entry name" value="HATPase_c"/>
    <property type="match status" value="1"/>
</dbReference>
<dbReference type="InterPro" id="IPR000014">
    <property type="entry name" value="PAS"/>
</dbReference>
<keyword evidence="11 14" id="KW-1133">Transmembrane helix</keyword>
<dbReference type="Proteomes" id="UP000183376">
    <property type="component" value="Chromosome I"/>
</dbReference>
<keyword evidence="9 16" id="KW-0418">Kinase</keyword>
<evidence type="ECO:0000256" key="3">
    <source>
        <dbReference type="ARBA" id="ARBA00012438"/>
    </source>
</evidence>
<dbReference type="InterPro" id="IPR033463">
    <property type="entry name" value="sCache_3"/>
</dbReference>
<evidence type="ECO:0000256" key="2">
    <source>
        <dbReference type="ARBA" id="ARBA00004651"/>
    </source>
</evidence>
<evidence type="ECO:0000256" key="11">
    <source>
        <dbReference type="ARBA" id="ARBA00022989"/>
    </source>
</evidence>
<dbReference type="EMBL" id="LT629701">
    <property type="protein sequence ID" value="SDN19734.1"/>
    <property type="molecule type" value="Genomic_DNA"/>
</dbReference>
<dbReference type="InterPro" id="IPR013656">
    <property type="entry name" value="PAS_4"/>
</dbReference>
<keyword evidence="4" id="KW-1003">Cell membrane</keyword>
<dbReference type="InterPro" id="IPR005467">
    <property type="entry name" value="His_kinase_dom"/>
</dbReference>
<dbReference type="InterPro" id="IPR029151">
    <property type="entry name" value="Sensor-like_sf"/>
</dbReference>
<evidence type="ECO:0000259" key="15">
    <source>
        <dbReference type="PROSITE" id="PS50109"/>
    </source>
</evidence>
<protein>
    <recommendedName>
        <fullName evidence="3">histidine kinase</fullName>
        <ecNumber evidence="3">2.7.13.3</ecNumber>
    </recommendedName>
</protein>
<name>A0A1G9ZER9_ALLAB</name>
<dbReference type="SUPFAM" id="SSF55874">
    <property type="entry name" value="ATPase domain of HSP90 chaperone/DNA topoisomerase II/histidine kinase"/>
    <property type="match status" value="1"/>
</dbReference>
<dbReference type="PROSITE" id="PS50109">
    <property type="entry name" value="HIS_KIN"/>
    <property type="match status" value="1"/>
</dbReference>
<dbReference type="InterPro" id="IPR004358">
    <property type="entry name" value="Sig_transdc_His_kin-like_C"/>
</dbReference>
<evidence type="ECO:0000256" key="7">
    <source>
        <dbReference type="ARBA" id="ARBA00022692"/>
    </source>
</evidence>
<dbReference type="SMART" id="SM00091">
    <property type="entry name" value="PAS"/>
    <property type="match status" value="1"/>
</dbReference>
<dbReference type="SUPFAM" id="SSF55890">
    <property type="entry name" value="Sporulation response regulatory protein Spo0B"/>
    <property type="match status" value="1"/>
</dbReference>
<comment type="catalytic activity">
    <reaction evidence="1">
        <text>ATP + protein L-histidine = ADP + protein N-phospho-L-histidine.</text>
        <dbReference type="EC" id="2.7.13.3"/>
    </reaction>
</comment>
<dbReference type="PANTHER" id="PTHR43547">
    <property type="entry name" value="TWO-COMPONENT HISTIDINE KINASE"/>
    <property type="match status" value="1"/>
</dbReference>
<dbReference type="STRING" id="211114.SAMN04489726_5456"/>
<dbReference type="Pfam" id="PF17203">
    <property type="entry name" value="sCache_3_2"/>
    <property type="match status" value="1"/>
</dbReference>
<dbReference type="RefSeq" id="WP_030427109.1">
    <property type="nucleotide sequence ID" value="NZ_JOEF01000002.1"/>
</dbReference>
<keyword evidence="7 14" id="KW-0812">Transmembrane</keyword>
<dbReference type="Gene3D" id="3.30.565.10">
    <property type="entry name" value="Histidine kinase-like ATPase, C-terminal domain"/>
    <property type="match status" value="1"/>
</dbReference>
<keyword evidence="8" id="KW-0547">Nucleotide-binding</keyword>
<keyword evidence="12" id="KW-0902">Two-component regulatory system</keyword>
<comment type="subcellular location">
    <subcellularLocation>
        <location evidence="2">Cell membrane</location>
        <topology evidence="2">Multi-pass membrane protein</topology>
    </subcellularLocation>
</comment>
<dbReference type="GO" id="GO:0005524">
    <property type="term" value="F:ATP binding"/>
    <property type="evidence" value="ECO:0007669"/>
    <property type="project" value="UniProtKB-KW"/>
</dbReference>
<dbReference type="Pfam" id="PF08448">
    <property type="entry name" value="PAS_4"/>
    <property type="match status" value="1"/>
</dbReference>
<evidence type="ECO:0000313" key="17">
    <source>
        <dbReference type="Proteomes" id="UP000183376"/>
    </source>
</evidence>
<dbReference type="SUPFAM" id="SSF103190">
    <property type="entry name" value="Sensory domain-like"/>
    <property type="match status" value="1"/>
</dbReference>
<keyword evidence="13 14" id="KW-0472">Membrane</keyword>
<evidence type="ECO:0000256" key="10">
    <source>
        <dbReference type="ARBA" id="ARBA00022840"/>
    </source>
</evidence>
<dbReference type="OrthoDB" id="9792686at2"/>
<dbReference type="InterPro" id="IPR035965">
    <property type="entry name" value="PAS-like_dom_sf"/>
</dbReference>
<evidence type="ECO:0000256" key="13">
    <source>
        <dbReference type="ARBA" id="ARBA00023136"/>
    </source>
</evidence>
<reference evidence="16 17" key="1">
    <citation type="submission" date="2016-10" db="EMBL/GenBank/DDBJ databases">
        <authorList>
            <person name="de Groot N.N."/>
        </authorList>
    </citation>
    <scope>NUCLEOTIDE SEQUENCE [LARGE SCALE GENOMIC DNA]</scope>
    <source>
        <strain evidence="16 17">DSM 44149</strain>
    </source>
</reference>
<dbReference type="EC" id="2.7.13.3" evidence="3"/>
<keyword evidence="6" id="KW-0808">Transferase</keyword>
<dbReference type="PANTHER" id="PTHR43547:SF10">
    <property type="entry name" value="SENSOR HISTIDINE KINASE DCUS"/>
    <property type="match status" value="1"/>
</dbReference>
<evidence type="ECO:0000256" key="8">
    <source>
        <dbReference type="ARBA" id="ARBA00022741"/>
    </source>
</evidence>
<gene>
    <name evidence="16" type="ORF">SAMN04489726_5456</name>
</gene>
<evidence type="ECO:0000256" key="1">
    <source>
        <dbReference type="ARBA" id="ARBA00000085"/>
    </source>
</evidence>
<evidence type="ECO:0000256" key="5">
    <source>
        <dbReference type="ARBA" id="ARBA00022553"/>
    </source>
</evidence>
<accession>A0A1G9ZER9</accession>
<dbReference type="CDD" id="cd00130">
    <property type="entry name" value="PAS"/>
    <property type="match status" value="1"/>
</dbReference>
<sequence length="530" mass="56010">MRLRGSLARQLFGLQLLIVLALLGAVAAVTIAQSHATFRDTEGGRLLSVAEDVAATAGVRSGAADELRRSWLLPPFAESARALSGADFVIITDAAGTVLTSPDPAQIGEKLSAEGSTALAGRAWVGVVGAALVAHVPVISDAGRVLGLVAVGRAQPSTWETITSSPGDLLVYLGIAAVIGLGGSLVVSWWIKRQTLGLEPREITGLVEHREAMLRGVREGVLGLDQQNRITLVNDQALRLLNLSADCVGRPVDSLELNERLRDVLAGRTAGQDEIALRRGRVLTMNRMPVSVHGQPIGAVITMRDRTELAALRHELDVHRQTTDTLRAQAHEFTNQLHTISGLIELGEYDEVVRYVTRASRTHEAWSAEVVAKVADPALAALLIAKASLAAEHGVGLRLSEDSGIGELDDALSADLVTVVGNLVDNALDALPGTGGGWVEVDLRQTDAEVLVRVRDSGPGVAPEIAEEVFRNGFTTKVAELGDQTYRQRGIGLALTRQICVRRGGEVSVRNDGGAVFSARLGLSAAGGSR</sequence>
<dbReference type="AlphaFoldDB" id="A0A1G9ZER9"/>
<dbReference type="InterPro" id="IPR016120">
    <property type="entry name" value="Sig_transdc_His_kin_SpoOB"/>
</dbReference>
<dbReference type="Gene3D" id="1.10.287.130">
    <property type="match status" value="1"/>
</dbReference>
<dbReference type="GO" id="GO:0005886">
    <property type="term" value="C:plasma membrane"/>
    <property type="evidence" value="ECO:0007669"/>
    <property type="project" value="UniProtKB-SubCell"/>
</dbReference>
<dbReference type="PRINTS" id="PR00344">
    <property type="entry name" value="BCTRLSENSOR"/>
</dbReference>
<keyword evidence="5" id="KW-0597">Phosphoprotein</keyword>
<evidence type="ECO:0000256" key="9">
    <source>
        <dbReference type="ARBA" id="ARBA00022777"/>
    </source>
</evidence>
<evidence type="ECO:0000256" key="6">
    <source>
        <dbReference type="ARBA" id="ARBA00022679"/>
    </source>
</evidence>
<organism evidence="16 17">
    <name type="scientific">Allokutzneria albata</name>
    <name type="common">Kibdelosporangium albatum</name>
    <dbReference type="NCBI Taxonomy" id="211114"/>
    <lineage>
        <taxon>Bacteria</taxon>
        <taxon>Bacillati</taxon>
        <taxon>Actinomycetota</taxon>
        <taxon>Actinomycetes</taxon>
        <taxon>Pseudonocardiales</taxon>
        <taxon>Pseudonocardiaceae</taxon>
        <taxon>Allokutzneria</taxon>
    </lineage>
</organism>
<keyword evidence="17" id="KW-1185">Reference proteome</keyword>
<proteinExistence type="predicted"/>
<dbReference type="InterPro" id="IPR036890">
    <property type="entry name" value="HATPase_C_sf"/>
</dbReference>
<dbReference type="SMART" id="SM00387">
    <property type="entry name" value="HATPase_c"/>
    <property type="match status" value="1"/>
</dbReference>